<feature type="domain" description="YqaJ viral recombinase" evidence="2">
    <location>
        <begin position="858"/>
        <end position="992"/>
    </location>
</feature>
<dbReference type="OrthoDB" id="421276at2759"/>
<evidence type="ECO:0000259" key="2">
    <source>
        <dbReference type="Pfam" id="PF09588"/>
    </source>
</evidence>
<proteinExistence type="predicted"/>
<dbReference type="SUPFAM" id="SSF52980">
    <property type="entry name" value="Restriction endonuclease-like"/>
    <property type="match status" value="1"/>
</dbReference>
<feature type="compositionally biased region" description="Low complexity" evidence="1">
    <location>
        <begin position="634"/>
        <end position="645"/>
    </location>
</feature>
<accession>A0A388LGB4</accession>
<dbReference type="Gramene" id="GBG81365">
    <property type="protein sequence ID" value="GBG81365"/>
    <property type="gene ID" value="CBR_g32038"/>
</dbReference>
<dbReference type="Gene3D" id="3.90.320.10">
    <property type="match status" value="1"/>
</dbReference>
<feature type="region of interest" description="Disordered" evidence="1">
    <location>
        <begin position="341"/>
        <end position="392"/>
    </location>
</feature>
<feature type="compositionally biased region" description="Basic and acidic residues" evidence="1">
    <location>
        <begin position="787"/>
        <end position="800"/>
    </location>
</feature>
<evidence type="ECO:0000313" key="3">
    <source>
        <dbReference type="EMBL" id="GBG81365.1"/>
    </source>
</evidence>
<feature type="compositionally biased region" description="Polar residues" evidence="1">
    <location>
        <begin position="648"/>
        <end position="664"/>
    </location>
</feature>
<feature type="compositionally biased region" description="Basic and acidic residues" evidence="1">
    <location>
        <begin position="722"/>
        <end position="744"/>
    </location>
</feature>
<organism evidence="3 4">
    <name type="scientific">Chara braunii</name>
    <name type="common">Braun's stonewort</name>
    <dbReference type="NCBI Taxonomy" id="69332"/>
    <lineage>
        <taxon>Eukaryota</taxon>
        <taxon>Viridiplantae</taxon>
        <taxon>Streptophyta</taxon>
        <taxon>Charophyceae</taxon>
        <taxon>Charales</taxon>
        <taxon>Characeae</taxon>
        <taxon>Chara</taxon>
    </lineage>
</organism>
<keyword evidence="4" id="KW-1185">Reference proteome</keyword>
<feature type="region of interest" description="Disordered" evidence="1">
    <location>
        <begin position="701"/>
        <end position="800"/>
    </location>
</feature>
<dbReference type="STRING" id="69332.A0A388LGB4"/>
<sequence>MRAAVLLRRGPWFGLGFGLAKTRLRAPGWEDRTGIRTWAVVATAEKAARGQGPLGKDREDKGLASNCPPLVERRKRRTELNGNRGYGAWRKSPSKPANSKSDLYPASKYGALLPQVARMSSEAANSLGAEKGEWTTDTGPDTLSVSDILQHLWFIVTNTYLYTADGLVRHQDVGIPMGTNAGPEIANLTRYWDEAQYVDNLQRSDPSAARRYVFTYRFIDDVLTFDCLPPSPAYYGLEWKETTAADGSCTFLGAKLQTRAGGSLRLSVFDKTVAWDFPVIRYPSATLNIPSHQPAVGPTRGGTSTTPYTKEEEEKMAALLQEKKEKKEAKKKALKEEQAAKLKKMEEEMAREKEKLKKEEEEKLKEMDEEEEGPSLQKSSGQPRSGNGGNLEKRISEWVANLTVGEEEEVSMYIPQDQQEAAMRAWDAEKDPLRRQALEDEKRMEWKLAVMREKKRRVDKAAEAAEALEEVKTIEQQLAAQPDFPNQMRGMARSIACLARVQADQYDFSRSQDIAVRSIRLGFRDFARELVGAVGAERDGGFVDLPGRRMPFSEYAQLEFPRLGTLLPADYKSAWNDLTVAFRDYKDSPEVLRKDLIDQGVVLIESVSGSYGYSIDTSALHKLRVQQKVSPSARVVGGTEGRGVTPLESGSMSSPPQSCGQQVQGVRGKMQVPLAVPDTAPSPPADACGAPPFILQKADNRTARVPPSDSASVLIDGSGDSVPERLSRKQRSADNDAHEQEDRTVSSGNEVSQAKAELQASAATARNATDTSSRQRNTDESSNLLHTRQDAELQKEGDCVEGDRQTDLERMTSAAMDASLSVAAEIGLAGVDEAVKAVTVVNETGSVPADLTVQRTEEWLALRRWRLTASAFGNALGFWNGGREDLWMQKIGLKELAENEAMRWGSSQEPHAIERYKKITGNVVTPLGFRVYRDGQDAYNWLGASPDGLLESDAAGLGKAGGVLEVKCPFGKYKHPYKEVPPYYIPQVQGLLEILEREWLDFYVWTRRRSVLFRVYRDREYWNLTYSMLSDFWWKHVMPAKQALDRGDETAAMKLRPSDEHYLTEKIRAESKRLSESAVVLWSQEDWTIRREPRSRSF</sequence>
<dbReference type="GO" id="GO:0006281">
    <property type="term" value="P:DNA repair"/>
    <property type="evidence" value="ECO:0007669"/>
    <property type="project" value="UniProtKB-ARBA"/>
</dbReference>
<comment type="caution">
    <text evidence="3">The sequence shown here is derived from an EMBL/GenBank/DDBJ whole genome shotgun (WGS) entry which is preliminary data.</text>
</comment>
<dbReference type="Proteomes" id="UP000265515">
    <property type="component" value="Unassembled WGS sequence"/>
</dbReference>
<gene>
    <name evidence="3" type="ORF">CBR_g32038</name>
</gene>
<feature type="compositionally biased region" description="Basic and acidic residues" evidence="1">
    <location>
        <begin position="341"/>
        <end position="366"/>
    </location>
</feature>
<dbReference type="InterPro" id="IPR019080">
    <property type="entry name" value="YqaJ_viral_recombinase"/>
</dbReference>
<feature type="compositionally biased region" description="Polar residues" evidence="1">
    <location>
        <begin position="761"/>
        <end position="786"/>
    </location>
</feature>
<name>A0A388LGB4_CHABU</name>
<feature type="compositionally biased region" description="Polar residues" evidence="1">
    <location>
        <begin position="376"/>
        <end position="385"/>
    </location>
</feature>
<dbReference type="InterPro" id="IPR051703">
    <property type="entry name" value="NF-kappa-B_Signaling_Reg"/>
</dbReference>
<dbReference type="InterPro" id="IPR011335">
    <property type="entry name" value="Restrct_endonuc-II-like"/>
</dbReference>
<evidence type="ECO:0000313" key="4">
    <source>
        <dbReference type="Proteomes" id="UP000265515"/>
    </source>
</evidence>
<dbReference type="InterPro" id="IPR011604">
    <property type="entry name" value="PDDEXK-like_dom_sf"/>
</dbReference>
<dbReference type="Pfam" id="PF09588">
    <property type="entry name" value="YqaJ"/>
    <property type="match status" value="1"/>
</dbReference>
<feature type="region of interest" description="Disordered" evidence="1">
    <location>
        <begin position="74"/>
        <end position="101"/>
    </location>
</feature>
<reference evidence="3 4" key="1">
    <citation type="journal article" date="2018" name="Cell">
        <title>The Chara Genome: Secondary Complexity and Implications for Plant Terrestrialization.</title>
        <authorList>
            <person name="Nishiyama T."/>
            <person name="Sakayama H."/>
            <person name="Vries J.D."/>
            <person name="Buschmann H."/>
            <person name="Saint-Marcoux D."/>
            <person name="Ullrich K.K."/>
            <person name="Haas F.B."/>
            <person name="Vanderstraeten L."/>
            <person name="Becker D."/>
            <person name="Lang D."/>
            <person name="Vosolsobe S."/>
            <person name="Rombauts S."/>
            <person name="Wilhelmsson P.K.I."/>
            <person name="Janitza P."/>
            <person name="Kern R."/>
            <person name="Heyl A."/>
            <person name="Rumpler F."/>
            <person name="Villalobos L.I.A.C."/>
            <person name="Clay J.M."/>
            <person name="Skokan R."/>
            <person name="Toyoda A."/>
            <person name="Suzuki Y."/>
            <person name="Kagoshima H."/>
            <person name="Schijlen E."/>
            <person name="Tajeshwar N."/>
            <person name="Catarino B."/>
            <person name="Hetherington A.J."/>
            <person name="Saltykova A."/>
            <person name="Bonnot C."/>
            <person name="Breuninger H."/>
            <person name="Symeonidi A."/>
            <person name="Radhakrishnan G.V."/>
            <person name="Van Nieuwerburgh F."/>
            <person name="Deforce D."/>
            <person name="Chang C."/>
            <person name="Karol K.G."/>
            <person name="Hedrich R."/>
            <person name="Ulvskov P."/>
            <person name="Glockner G."/>
            <person name="Delwiche C.F."/>
            <person name="Petrasek J."/>
            <person name="Van de Peer Y."/>
            <person name="Friml J."/>
            <person name="Beilby M."/>
            <person name="Dolan L."/>
            <person name="Kohara Y."/>
            <person name="Sugano S."/>
            <person name="Fujiyama A."/>
            <person name="Delaux P.-M."/>
            <person name="Quint M."/>
            <person name="TheiBen G."/>
            <person name="Hagemann M."/>
            <person name="Harholt J."/>
            <person name="Dunand C."/>
            <person name="Zachgo S."/>
            <person name="Langdale J."/>
            <person name="Maumus F."/>
            <person name="Straeten D.V.D."/>
            <person name="Gould S.B."/>
            <person name="Rensing S.A."/>
        </authorList>
    </citation>
    <scope>NUCLEOTIDE SEQUENCE [LARGE SCALE GENOMIC DNA]</scope>
    <source>
        <strain evidence="3 4">S276</strain>
    </source>
</reference>
<dbReference type="CDD" id="cd22343">
    <property type="entry name" value="PDDEXK_lambda_exonuclease-like"/>
    <property type="match status" value="1"/>
</dbReference>
<protein>
    <recommendedName>
        <fullName evidence="2">YqaJ viral recombinase domain-containing protein</fullName>
    </recommendedName>
</protein>
<feature type="region of interest" description="Disordered" evidence="1">
    <location>
        <begin position="634"/>
        <end position="667"/>
    </location>
</feature>
<dbReference type="AlphaFoldDB" id="A0A388LGB4"/>
<dbReference type="PANTHER" id="PTHR46609">
    <property type="entry name" value="EXONUCLEASE, PHAGE-TYPE/RECB, C-TERMINAL DOMAIN-CONTAINING PROTEIN"/>
    <property type="match status" value="1"/>
</dbReference>
<dbReference type="EMBL" id="BFEA01000372">
    <property type="protein sequence ID" value="GBG81365.1"/>
    <property type="molecule type" value="Genomic_DNA"/>
</dbReference>
<dbReference type="PANTHER" id="PTHR46609:SF6">
    <property type="entry name" value="EXONUCLEASE, PHAGE-TYPE_RECB, C-TERMINAL DOMAIN-CONTAINING PROTEIN-RELATED"/>
    <property type="match status" value="1"/>
</dbReference>
<evidence type="ECO:0000256" key="1">
    <source>
        <dbReference type="SAM" id="MobiDB-lite"/>
    </source>
</evidence>